<feature type="domain" description="YdbS-like PH" evidence="2">
    <location>
        <begin position="332"/>
        <end position="406"/>
    </location>
</feature>
<dbReference type="PANTHER" id="PTHR34473:SF2">
    <property type="entry name" value="UPF0699 TRANSMEMBRANE PROTEIN YDBT"/>
    <property type="match status" value="1"/>
</dbReference>
<dbReference type="PANTHER" id="PTHR34473">
    <property type="entry name" value="UPF0699 TRANSMEMBRANE PROTEIN YDBS"/>
    <property type="match status" value="1"/>
</dbReference>
<feature type="transmembrane region" description="Helical" evidence="1">
    <location>
        <begin position="304"/>
        <end position="326"/>
    </location>
</feature>
<sequence length="570" mass="61572">MSDQHPDPANGHHRGAGIVDRLLADGGASNLADGEWHRVHPLTPLFKGGLVFLVVVGILIANMRDRLIFLAIGLFTPSELRDQVEQEMQYGVDDPISWALEWTFGNNLFVLVSLAMLAVVAVVVFGFWAVWRFQQFRVTGENVEVKKGIVFRSQRRAPLDRIQGINLTRPFPARLFGMAKLTLEGAGTGADVALEYLGTKKAEQVRRDILNLASGVRQEKERQRAGESYTAPATLGGTVSEGVSGLIGGVDQDDVEPDSVVRIPVGRLLGSHALTGALWIIGIAVVAAAIMIPIIAVQDGPDRWIVLIGALISTGVPLAIAAIALVGSALQRGFRYSIAPTPDGVRVSNGLLTTVTRTLPPGRIHAVEVTQSLLWRPFGWWSVRINRMGGVNVSAQSSSAAQAAAIVLPVGTRADAERVVRLLLPDAPAGDVLFTWEHGMLGPHDNDPFTTVARRARVWHPIAWRRLGIRVTSFALLMRRGRLSRRLALFPLARMQGVSLRQGPIARSQDVAAIRIHTVPGPISGEISGFDRADAQRLSDLATRGAVAAAEADHSHRWAEYAPSQPAVTP</sequence>
<dbReference type="InterPro" id="IPR005182">
    <property type="entry name" value="YdbS-like_PH"/>
</dbReference>
<dbReference type="PIRSF" id="PIRSF026631">
    <property type="entry name" value="UCP026631"/>
    <property type="match status" value="1"/>
</dbReference>
<keyword evidence="4" id="KW-1185">Reference proteome</keyword>
<dbReference type="EMBL" id="JAGIOL010000001">
    <property type="protein sequence ID" value="MBP2436385.1"/>
    <property type="molecule type" value="Genomic_DNA"/>
</dbReference>
<reference evidence="3 4" key="1">
    <citation type="submission" date="2021-03" db="EMBL/GenBank/DDBJ databases">
        <title>Sequencing the genomes of 1000 actinobacteria strains.</title>
        <authorList>
            <person name="Klenk H.-P."/>
        </authorList>
    </citation>
    <scope>NUCLEOTIDE SEQUENCE [LARGE SCALE GENOMIC DNA]</scope>
    <source>
        <strain evidence="3 4">DSM 24221</strain>
    </source>
</reference>
<feature type="domain" description="YdbS-like PH" evidence="2">
    <location>
        <begin position="131"/>
        <end position="207"/>
    </location>
</feature>
<feature type="transmembrane region" description="Helical" evidence="1">
    <location>
        <begin position="108"/>
        <end position="131"/>
    </location>
</feature>
<proteinExistence type="predicted"/>
<organism evidence="3 4">
    <name type="scientific">Microbacterium amylolyticum</name>
    <dbReference type="NCBI Taxonomy" id="936337"/>
    <lineage>
        <taxon>Bacteria</taxon>
        <taxon>Bacillati</taxon>
        <taxon>Actinomycetota</taxon>
        <taxon>Actinomycetes</taxon>
        <taxon>Micrococcales</taxon>
        <taxon>Microbacteriaceae</taxon>
        <taxon>Microbacterium</taxon>
    </lineage>
</organism>
<dbReference type="RefSeq" id="WP_241244956.1">
    <property type="nucleotide sequence ID" value="NZ_CP049253.1"/>
</dbReference>
<accession>A0ABS4ZGI1</accession>
<keyword evidence="1" id="KW-0812">Transmembrane</keyword>
<name>A0ABS4ZGI1_9MICO</name>
<dbReference type="Proteomes" id="UP001519362">
    <property type="component" value="Unassembled WGS sequence"/>
</dbReference>
<protein>
    <submittedName>
        <fullName evidence="3">Membrane protein</fullName>
    </submittedName>
</protein>
<gene>
    <name evidence="3" type="ORF">JOF34_000971</name>
</gene>
<evidence type="ECO:0000313" key="3">
    <source>
        <dbReference type="EMBL" id="MBP2436385.1"/>
    </source>
</evidence>
<keyword evidence="1" id="KW-1133">Transmembrane helix</keyword>
<evidence type="ECO:0000256" key="1">
    <source>
        <dbReference type="SAM" id="Phobius"/>
    </source>
</evidence>
<feature type="transmembrane region" description="Helical" evidence="1">
    <location>
        <begin position="45"/>
        <end position="63"/>
    </location>
</feature>
<feature type="domain" description="YdbS-like PH" evidence="2">
    <location>
        <begin position="464"/>
        <end position="539"/>
    </location>
</feature>
<keyword evidence="1" id="KW-0472">Membrane</keyword>
<feature type="transmembrane region" description="Helical" evidence="1">
    <location>
        <begin position="277"/>
        <end position="298"/>
    </location>
</feature>
<dbReference type="InterPro" id="IPR014529">
    <property type="entry name" value="UCP026631"/>
</dbReference>
<evidence type="ECO:0000259" key="2">
    <source>
        <dbReference type="Pfam" id="PF03703"/>
    </source>
</evidence>
<dbReference type="Pfam" id="PF03703">
    <property type="entry name" value="bPH_2"/>
    <property type="match status" value="3"/>
</dbReference>
<evidence type="ECO:0000313" key="4">
    <source>
        <dbReference type="Proteomes" id="UP001519362"/>
    </source>
</evidence>
<comment type="caution">
    <text evidence="3">The sequence shown here is derived from an EMBL/GenBank/DDBJ whole genome shotgun (WGS) entry which is preliminary data.</text>
</comment>